<keyword evidence="2" id="KW-1185">Reference proteome</keyword>
<sequence>MLLRKASQEIVNSQDSVCRIIVGAGAVGLFLANIIKTENPLETLIIISKSKILTPIYIQYSDGRQVMANLPLALTPDMNFDECSQIKSKNIYFYVTTPPEYCDHVYKYIYKIAHKFSEKKIIFIVFMNNGFVDYKSFIDFKHHFNKNKRLLFYFVRALVVSGFMREKLEDKTIIKNTAGNKIYYGFYKDKNINTLCLFPKLFYESIYDKNIFLREKTKFFTNFMLGLVINKNLLQNEKIYTLISEKKIEESIRNYCLLFTKNELNYDFVREQFYSTIEAAGANINSISFAWHFGDKNTMDYFVIEFRKLLKKNKKSSLFFEELINEYYQK</sequence>
<dbReference type="AlphaFoldDB" id="A0A833N3I1"/>
<dbReference type="EMBL" id="WFLN01000009">
    <property type="protein sequence ID" value="KAB8028548.1"/>
    <property type="molecule type" value="Genomic_DNA"/>
</dbReference>
<dbReference type="Proteomes" id="UP000442694">
    <property type="component" value="Unassembled WGS sequence"/>
</dbReference>
<comment type="caution">
    <text evidence="1">The sequence shown here is derived from an EMBL/GenBank/DDBJ whole genome shotgun (WGS) entry which is preliminary data.</text>
</comment>
<proteinExistence type="predicted"/>
<name>A0A833N3I1_9BACT</name>
<accession>A0A833N3I1</accession>
<reference evidence="1 2" key="1">
    <citation type="submission" date="2019-10" db="EMBL/GenBank/DDBJ databases">
        <title>New genus of Silvanigrellaceae.</title>
        <authorList>
            <person name="Pitt A."/>
            <person name="Hahn M.W."/>
        </authorList>
    </citation>
    <scope>NUCLEOTIDE SEQUENCE [LARGE SCALE GENOMIC DNA]</scope>
    <source>
        <strain evidence="1 2">33A1-SZDP</strain>
    </source>
</reference>
<dbReference type="RefSeq" id="WP_152213699.1">
    <property type="nucleotide sequence ID" value="NZ_WFLN01000009.1"/>
</dbReference>
<evidence type="ECO:0000313" key="1">
    <source>
        <dbReference type="EMBL" id="KAB8028548.1"/>
    </source>
</evidence>
<gene>
    <name evidence="1" type="ORF">GCL57_12555</name>
</gene>
<evidence type="ECO:0000313" key="2">
    <source>
        <dbReference type="Proteomes" id="UP000442694"/>
    </source>
</evidence>
<protein>
    <submittedName>
        <fullName evidence="1">Uncharacterized protein</fullName>
    </submittedName>
</protein>
<organism evidence="1 2">
    <name type="scientific">Fluviispira multicolorata</name>
    <dbReference type="NCBI Taxonomy" id="2654512"/>
    <lineage>
        <taxon>Bacteria</taxon>
        <taxon>Pseudomonadati</taxon>
        <taxon>Bdellovibrionota</taxon>
        <taxon>Oligoflexia</taxon>
        <taxon>Silvanigrellales</taxon>
        <taxon>Silvanigrellaceae</taxon>
        <taxon>Fluviispira</taxon>
    </lineage>
</organism>